<evidence type="ECO:0000256" key="1">
    <source>
        <dbReference type="ARBA" id="ARBA00022553"/>
    </source>
</evidence>
<dbReference type="InterPro" id="IPR001952">
    <property type="entry name" value="Alkaline_phosphatase"/>
</dbReference>
<proteinExistence type="inferred from homology"/>
<feature type="signal peptide" evidence="6">
    <location>
        <begin position="1"/>
        <end position="23"/>
    </location>
</feature>
<gene>
    <name evidence="7" type="primary">phoA_2</name>
    <name evidence="7" type="ORF">GCM10007876_35690</name>
</gene>
<dbReference type="AlphaFoldDB" id="A0AA37SBT8"/>
<feature type="binding site" evidence="3">
    <location>
        <position position="65"/>
    </location>
    <ligand>
        <name>Mg(2+)</name>
        <dbReference type="ChEBI" id="CHEBI:18420"/>
    </ligand>
</feature>
<dbReference type="GO" id="GO:0004035">
    <property type="term" value="F:alkaline phosphatase activity"/>
    <property type="evidence" value="ECO:0007669"/>
    <property type="project" value="TreeGrafter"/>
</dbReference>
<dbReference type="EMBL" id="BSNM01000016">
    <property type="protein sequence ID" value="GLQ33090.1"/>
    <property type="molecule type" value="Genomic_DNA"/>
</dbReference>
<organism evidence="7 8">
    <name type="scientific">Litoribrevibacter albus</name>
    <dbReference type="NCBI Taxonomy" id="1473156"/>
    <lineage>
        <taxon>Bacteria</taxon>
        <taxon>Pseudomonadati</taxon>
        <taxon>Pseudomonadota</taxon>
        <taxon>Gammaproteobacteria</taxon>
        <taxon>Oceanospirillales</taxon>
        <taxon>Oceanospirillaceae</taxon>
        <taxon>Litoribrevibacter</taxon>
    </lineage>
</organism>
<dbReference type="PANTHER" id="PTHR11596:SF5">
    <property type="entry name" value="ALKALINE PHOSPHATASE"/>
    <property type="match status" value="1"/>
</dbReference>
<evidence type="ECO:0000313" key="8">
    <source>
        <dbReference type="Proteomes" id="UP001161389"/>
    </source>
</evidence>
<feature type="chain" id="PRO_5041324429" evidence="6">
    <location>
        <begin position="24"/>
        <end position="507"/>
    </location>
</feature>
<accession>A0AA37SBT8</accession>
<dbReference type="RefSeq" id="WP_284383331.1">
    <property type="nucleotide sequence ID" value="NZ_BSNM01000016.1"/>
</dbReference>
<keyword evidence="6" id="KW-0732">Signal</keyword>
<dbReference type="PRINTS" id="PR00113">
    <property type="entry name" value="ALKPHPHTASE"/>
</dbReference>
<comment type="cofactor">
    <cofactor evidence="3">
        <name>Zn(2+)</name>
        <dbReference type="ChEBI" id="CHEBI:29105"/>
    </cofactor>
    <text evidence="3">Binds 2 Zn(2+) ions.</text>
</comment>
<sequence length="507" mass="54410">MNLKLRSLVAACSLACASTSAFAGALPESQLDNDWYQLGEQLVEQKTLQSRNTNTAKNVILFVGDGMGISTLTAARILEGQLNGDTGEEHFLSFEKFPHTALVKTYNTDQQTPDSAGTMTAMMTGVKNRAGVISLGPMAVRGECGEDVEGNKLTSALTLAERKGKATGIISTARITHATPAATYSTSPDRNWEDDTKLPEDSTCTDIASQLINYSEGNGIEVAMGGGRRHFQSIENGGRRKDSDLTEQWLNDAGNETRSFVTNKTELENVDLANTDKLLGLFTSSHMSYEADRDDAEEPSLAEMTETALEVLKKDEDGFFLMVEGGRIDHGHHAGNAYRALTDAHAFAKAVQTALDNTSREDTLIIVTADHSHVFTIAGYPKRGNPILGKVVNVDDTEATDLDGLPYTTVGYMNGLGFADLATGGDTRYNTDETPIATGRVDLTNINTEGQGFHQEALVPLGSETHAGEDISVHAIGPGSHLFGGVIEQNEVFHVINEAAELGGKSY</sequence>
<feature type="binding site" evidence="3">
    <location>
        <position position="370"/>
    </location>
    <ligand>
        <name>Zn(2+)</name>
        <dbReference type="ChEBI" id="CHEBI:29105"/>
        <label>2</label>
    </ligand>
</feature>
<keyword evidence="3" id="KW-0862">Zinc</keyword>
<evidence type="ECO:0000313" key="7">
    <source>
        <dbReference type="EMBL" id="GLQ33090.1"/>
    </source>
</evidence>
<dbReference type="GO" id="GO:0046872">
    <property type="term" value="F:metal ion binding"/>
    <property type="evidence" value="ECO:0007669"/>
    <property type="project" value="UniProtKB-KW"/>
</dbReference>
<evidence type="ECO:0000256" key="3">
    <source>
        <dbReference type="PIRSR" id="PIRSR601952-2"/>
    </source>
</evidence>
<dbReference type="CDD" id="cd16012">
    <property type="entry name" value="ALP"/>
    <property type="match status" value="1"/>
</dbReference>
<keyword evidence="3" id="KW-0460">Magnesium</keyword>
<feature type="binding site" evidence="3">
    <location>
        <position position="179"/>
    </location>
    <ligand>
        <name>Mg(2+)</name>
        <dbReference type="ChEBI" id="CHEBI:18420"/>
    </ligand>
</feature>
<comment type="caution">
    <text evidence="7">The sequence shown here is derived from an EMBL/GenBank/DDBJ whole genome shotgun (WGS) entry which is preliminary data.</text>
</comment>
<evidence type="ECO:0000256" key="2">
    <source>
        <dbReference type="PIRSR" id="PIRSR601952-1"/>
    </source>
</evidence>
<dbReference type="PANTHER" id="PTHR11596">
    <property type="entry name" value="ALKALINE PHOSPHATASE"/>
    <property type="match status" value="1"/>
</dbReference>
<evidence type="ECO:0000256" key="4">
    <source>
        <dbReference type="RuleBase" id="RU003946"/>
    </source>
</evidence>
<dbReference type="SMART" id="SM00098">
    <property type="entry name" value="alkPPc"/>
    <property type="match status" value="1"/>
</dbReference>
<reference evidence="7" key="2">
    <citation type="submission" date="2023-01" db="EMBL/GenBank/DDBJ databases">
        <title>Draft genome sequence of Litoribrevibacter albus strain NBRC 110071.</title>
        <authorList>
            <person name="Sun Q."/>
            <person name="Mori K."/>
        </authorList>
    </citation>
    <scope>NUCLEOTIDE SEQUENCE</scope>
    <source>
        <strain evidence="7">NBRC 110071</strain>
    </source>
</reference>
<feature type="binding site" evidence="3">
    <location>
        <position position="329"/>
    </location>
    <ligand>
        <name>Zn(2+)</name>
        <dbReference type="ChEBI" id="CHEBI:29105"/>
        <label>2</label>
    </ligand>
</feature>
<evidence type="ECO:0000256" key="5">
    <source>
        <dbReference type="SAM" id="MobiDB-lite"/>
    </source>
</evidence>
<feature type="compositionally biased region" description="Basic and acidic residues" evidence="5">
    <location>
        <begin position="190"/>
        <end position="200"/>
    </location>
</feature>
<dbReference type="Pfam" id="PF00245">
    <property type="entry name" value="Alk_phosphatase"/>
    <property type="match status" value="1"/>
</dbReference>
<comment type="similarity">
    <text evidence="4">Belongs to the alkaline phosphatase family.</text>
</comment>
<name>A0AA37SBT8_9GAMM</name>
<feature type="region of interest" description="Disordered" evidence="5">
    <location>
        <begin position="182"/>
        <end position="201"/>
    </location>
</feature>
<evidence type="ECO:0000256" key="6">
    <source>
        <dbReference type="SAM" id="SignalP"/>
    </source>
</evidence>
<feature type="binding site" evidence="3">
    <location>
        <position position="324"/>
    </location>
    <ligand>
        <name>Mg(2+)</name>
        <dbReference type="ChEBI" id="CHEBI:18420"/>
    </ligand>
</feature>
<dbReference type="InterPro" id="IPR017850">
    <property type="entry name" value="Alkaline_phosphatase_core_sf"/>
</dbReference>
<keyword evidence="3" id="KW-0479">Metal-binding</keyword>
<comment type="cofactor">
    <cofactor evidence="3">
        <name>Mg(2+)</name>
        <dbReference type="ChEBI" id="CHEBI:18420"/>
    </cofactor>
    <text evidence="3">Binds 1 Mg(2+) ion.</text>
</comment>
<feature type="binding site" evidence="3">
    <location>
        <position position="466"/>
    </location>
    <ligand>
        <name>Zn(2+)</name>
        <dbReference type="ChEBI" id="CHEBI:29105"/>
        <label>2</label>
    </ligand>
</feature>
<feature type="active site" description="Phosphoserine intermediate" evidence="2">
    <location>
        <position position="115"/>
    </location>
</feature>
<dbReference type="SUPFAM" id="SSF53649">
    <property type="entry name" value="Alkaline phosphatase-like"/>
    <property type="match status" value="1"/>
</dbReference>
<feature type="binding site" evidence="3">
    <location>
        <position position="371"/>
    </location>
    <ligand>
        <name>Zn(2+)</name>
        <dbReference type="ChEBI" id="CHEBI:29105"/>
        <label>2</label>
    </ligand>
</feature>
<protein>
    <submittedName>
        <fullName evidence="7">Alkaline phosphatase</fullName>
    </submittedName>
</protein>
<reference evidence="7" key="1">
    <citation type="journal article" date="2014" name="Int. J. Syst. Evol. Microbiol.">
        <title>Complete genome sequence of Corynebacterium casei LMG S-19264T (=DSM 44701T), isolated from a smear-ripened cheese.</title>
        <authorList>
            <consortium name="US DOE Joint Genome Institute (JGI-PGF)"/>
            <person name="Walter F."/>
            <person name="Albersmeier A."/>
            <person name="Kalinowski J."/>
            <person name="Ruckert C."/>
        </authorList>
    </citation>
    <scope>NUCLEOTIDE SEQUENCE</scope>
    <source>
        <strain evidence="7">NBRC 110071</strain>
    </source>
</reference>
<dbReference type="Gene3D" id="3.40.720.10">
    <property type="entry name" value="Alkaline Phosphatase, subunit A"/>
    <property type="match status" value="1"/>
</dbReference>
<keyword evidence="8" id="KW-1185">Reference proteome</keyword>
<keyword evidence="1" id="KW-0597">Phosphoprotein</keyword>
<feature type="binding site" evidence="3">
    <location>
        <position position="177"/>
    </location>
    <ligand>
        <name>Mg(2+)</name>
        <dbReference type="ChEBI" id="CHEBI:18420"/>
    </ligand>
</feature>
<feature type="binding site" evidence="3">
    <location>
        <position position="65"/>
    </location>
    <ligand>
        <name>Zn(2+)</name>
        <dbReference type="ChEBI" id="CHEBI:29105"/>
        <label>2</label>
    </ligand>
</feature>
<dbReference type="Proteomes" id="UP001161389">
    <property type="component" value="Unassembled WGS sequence"/>
</dbReference>
<feature type="binding site" evidence="3">
    <location>
        <position position="333"/>
    </location>
    <ligand>
        <name>Zn(2+)</name>
        <dbReference type="ChEBI" id="CHEBI:29105"/>
        <label>2</label>
    </ligand>
</feature>